<dbReference type="KEGG" id="amq:AMETH_0331"/>
<feature type="transmembrane region" description="Helical" evidence="1">
    <location>
        <begin position="430"/>
        <end position="454"/>
    </location>
</feature>
<protein>
    <submittedName>
        <fullName evidence="2">Exporter of polyketide antibiotics</fullName>
    </submittedName>
</protein>
<feature type="transmembrane region" description="Helical" evidence="1">
    <location>
        <begin position="156"/>
        <end position="181"/>
    </location>
</feature>
<dbReference type="eggNOG" id="COG3559">
    <property type="taxonomic scope" value="Bacteria"/>
</dbReference>
<name>A0A076MHS1_AMYME</name>
<gene>
    <name evidence="2" type="ORF">AMETH_0331</name>
</gene>
<keyword evidence="1" id="KW-1133">Transmembrane helix</keyword>
<feature type="transmembrane region" description="Helical" evidence="1">
    <location>
        <begin position="124"/>
        <end position="150"/>
    </location>
</feature>
<dbReference type="EMBL" id="CP009110">
    <property type="protein sequence ID" value="AIJ20423.1"/>
    <property type="molecule type" value="Genomic_DNA"/>
</dbReference>
<feature type="transmembrane region" description="Helical" evidence="1">
    <location>
        <begin position="237"/>
        <end position="258"/>
    </location>
</feature>
<dbReference type="RefSeq" id="WP_017986290.1">
    <property type="nucleotide sequence ID" value="NZ_AQUL01000001.1"/>
</dbReference>
<feature type="transmembrane region" description="Helical" evidence="1">
    <location>
        <begin position="502"/>
        <end position="523"/>
    </location>
</feature>
<dbReference type="OrthoDB" id="2014935at2"/>
<evidence type="ECO:0000313" key="3">
    <source>
        <dbReference type="Proteomes" id="UP000062973"/>
    </source>
</evidence>
<feature type="transmembrane region" description="Helical" evidence="1">
    <location>
        <begin position="81"/>
        <end position="103"/>
    </location>
</feature>
<organism evidence="2 3">
    <name type="scientific">Amycolatopsis methanolica 239</name>
    <dbReference type="NCBI Taxonomy" id="1068978"/>
    <lineage>
        <taxon>Bacteria</taxon>
        <taxon>Bacillati</taxon>
        <taxon>Actinomycetota</taxon>
        <taxon>Actinomycetes</taxon>
        <taxon>Pseudonocardiales</taxon>
        <taxon>Pseudonocardiaceae</taxon>
        <taxon>Amycolatopsis</taxon>
        <taxon>Amycolatopsis methanolica group</taxon>
    </lineage>
</organism>
<accession>A0A076MHS1</accession>
<evidence type="ECO:0000313" key="2">
    <source>
        <dbReference type="EMBL" id="AIJ20423.1"/>
    </source>
</evidence>
<dbReference type="PATRIC" id="fig|1068978.7.peg.354"/>
<dbReference type="HOGENOM" id="CLU_036785_2_0_11"/>
<sequence>MTALVGTRHLVRLALRRDRVVLPLWALVIGVLPASSAGAYDQLYPDAASRASLTTGMSANPSITLLYGPPFDLSTAGGFTAWRFGVFLPLFAALACIFTVTRHTRQEEDTGRQELLSSTVTGRYAALTAALITAAIGAVGTGLLVVLGLIGGGLPAGGSVAFGLGTTLTGLLFAAVAAIAAQLAEYSRTANGIASAVLGVAFLLRAVGDSATDISWLSWLSPLGWSTQIRPFAGDRWAVALLLVAVTVVLGTVAYRLLPLRDVGMGIFPARPGPPVAAPGLRSPFALAWRLHRGVLIGWTVGFAVLGAMFGSLAAGIGDIVGDSAQAQQMFERLGGAQNLVDTFLAAIAGIFGMVASMYAVQATLRMRSEETALRLEPVLATRVRRLQWAGSHLVFSLLGTALLLVVSGLSAGLLHGLRVGDVGGQVPAVLGATVAQVPAVWVVVGIAVVVFGFAPKFATAAWGVAAAFLLLSLFGPVVQAPQLLLDVSPFTHVPKLPSADFVVAPFAWLLGIAVVTLATGLARFQRRDIG</sequence>
<feature type="transmembrane region" description="Helical" evidence="1">
    <location>
        <begin position="394"/>
        <end position="418"/>
    </location>
</feature>
<keyword evidence="1" id="KW-0472">Membrane</keyword>
<feature type="transmembrane region" description="Helical" evidence="1">
    <location>
        <begin position="20"/>
        <end position="40"/>
    </location>
</feature>
<dbReference type="STRING" id="1068978.AMETH_0331"/>
<proteinExistence type="predicted"/>
<dbReference type="AlphaFoldDB" id="A0A076MHS1"/>
<feature type="transmembrane region" description="Helical" evidence="1">
    <location>
        <begin position="337"/>
        <end position="361"/>
    </location>
</feature>
<keyword evidence="3" id="KW-1185">Reference proteome</keyword>
<feature type="transmembrane region" description="Helical" evidence="1">
    <location>
        <begin position="461"/>
        <end position="482"/>
    </location>
</feature>
<keyword evidence="1" id="KW-0812">Transmembrane</keyword>
<evidence type="ECO:0000256" key="1">
    <source>
        <dbReference type="SAM" id="Phobius"/>
    </source>
</evidence>
<feature type="transmembrane region" description="Helical" evidence="1">
    <location>
        <begin position="193"/>
        <end position="217"/>
    </location>
</feature>
<reference evidence="2 3" key="1">
    <citation type="submission" date="2014-07" db="EMBL/GenBank/DDBJ databases">
        <title>Whole Genome Sequence of the Amycolatopsis methanolica 239.</title>
        <authorList>
            <person name="Tang B."/>
        </authorList>
    </citation>
    <scope>NUCLEOTIDE SEQUENCE [LARGE SCALE GENOMIC DNA]</scope>
    <source>
        <strain evidence="2 3">239</strain>
    </source>
</reference>
<feature type="transmembrane region" description="Helical" evidence="1">
    <location>
        <begin position="295"/>
        <end position="317"/>
    </location>
</feature>
<dbReference type="Proteomes" id="UP000062973">
    <property type="component" value="Chromosome"/>
</dbReference>